<keyword evidence="9" id="KW-0732">Signal</keyword>
<dbReference type="GO" id="GO:0006952">
    <property type="term" value="P:defense response"/>
    <property type="evidence" value="ECO:0007669"/>
    <property type="project" value="UniProtKB-KW"/>
</dbReference>
<name>A0A830C679_9LAMI</name>
<keyword evidence="6 8" id="KW-0472">Membrane</keyword>
<organism evidence="10 11">
    <name type="scientific">Phtheirospermum japonicum</name>
    <dbReference type="NCBI Taxonomy" id="374723"/>
    <lineage>
        <taxon>Eukaryota</taxon>
        <taxon>Viridiplantae</taxon>
        <taxon>Streptophyta</taxon>
        <taxon>Embryophyta</taxon>
        <taxon>Tracheophyta</taxon>
        <taxon>Spermatophyta</taxon>
        <taxon>Magnoliopsida</taxon>
        <taxon>eudicotyledons</taxon>
        <taxon>Gunneridae</taxon>
        <taxon>Pentapetalae</taxon>
        <taxon>asterids</taxon>
        <taxon>lamiids</taxon>
        <taxon>Lamiales</taxon>
        <taxon>Orobanchaceae</taxon>
        <taxon>Orobanchaceae incertae sedis</taxon>
        <taxon>Phtheirospermum</taxon>
    </lineage>
</organism>
<evidence type="ECO:0000313" key="11">
    <source>
        <dbReference type="Proteomes" id="UP000653305"/>
    </source>
</evidence>
<evidence type="ECO:0000256" key="5">
    <source>
        <dbReference type="ARBA" id="ARBA00022989"/>
    </source>
</evidence>
<feature type="signal peptide" evidence="9">
    <location>
        <begin position="1"/>
        <end position="17"/>
    </location>
</feature>
<keyword evidence="3 8" id="KW-0812">Transmembrane</keyword>
<keyword evidence="5 8" id="KW-1133">Transmembrane helix</keyword>
<gene>
    <name evidence="10" type="ORF">PHJA_001228400</name>
</gene>
<keyword evidence="7" id="KW-0568">Pathogenesis-related protein</keyword>
<sequence>MLLGFISLLLTVFKACIVKICVPHGTMTHLLLFSLPSEHSSREEESNASAYNHRLLAEAAAGGYCDVKDKVPLLSLEALHHLHIFIFVLAIVHVTFSVLTIVFGGAKIRQWKHWEDAIAKDNYNSRYGMKLSLKPQFTHDLIKNRFSGMGKRSAIMGWLRCFWKQLYGSVTKSDYTALRLGFIMTHCRGNPKFNFHKYMIRALEADFKKVFGISWYLWVFVIIFLLLNINGT</sequence>
<dbReference type="GO" id="GO:0016020">
    <property type="term" value="C:membrane"/>
    <property type="evidence" value="ECO:0007669"/>
    <property type="project" value="UniProtKB-SubCell"/>
</dbReference>
<dbReference type="Proteomes" id="UP000653305">
    <property type="component" value="Unassembled WGS sequence"/>
</dbReference>
<proteinExistence type="inferred from homology"/>
<comment type="similarity">
    <text evidence="2">Belongs to the MLO family.</text>
</comment>
<keyword evidence="4" id="KW-0611">Plant defense</keyword>
<dbReference type="PANTHER" id="PTHR31942">
    <property type="entry name" value="MLO-LIKE PROTEIN 1"/>
    <property type="match status" value="1"/>
</dbReference>
<dbReference type="Pfam" id="PF03094">
    <property type="entry name" value="Mlo"/>
    <property type="match status" value="1"/>
</dbReference>
<dbReference type="InterPro" id="IPR004326">
    <property type="entry name" value="Mlo"/>
</dbReference>
<accession>A0A830C679</accession>
<evidence type="ECO:0000256" key="3">
    <source>
        <dbReference type="ARBA" id="ARBA00022692"/>
    </source>
</evidence>
<evidence type="ECO:0000256" key="6">
    <source>
        <dbReference type="ARBA" id="ARBA00023136"/>
    </source>
</evidence>
<dbReference type="EMBL" id="BMAC01000227">
    <property type="protein sequence ID" value="GFP90845.1"/>
    <property type="molecule type" value="Genomic_DNA"/>
</dbReference>
<evidence type="ECO:0000256" key="7">
    <source>
        <dbReference type="ARBA" id="ARBA00023265"/>
    </source>
</evidence>
<evidence type="ECO:0000256" key="8">
    <source>
        <dbReference type="SAM" id="Phobius"/>
    </source>
</evidence>
<protein>
    <submittedName>
        <fullName evidence="10">Mlo-like protein 1</fullName>
    </submittedName>
</protein>
<evidence type="ECO:0000313" key="10">
    <source>
        <dbReference type="EMBL" id="GFP90845.1"/>
    </source>
</evidence>
<feature type="transmembrane region" description="Helical" evidence="8">
    <location>
        <begin position="82"/>
        <end position="103"/>
    </location>
</feature>
<evidence type="ECO:0000256" key="2">
    <source>
        <dbReference type="ARBA" id="ARBA00006574"/>
    </source>
</evidence>
<evidence type="ECO:0000256" key="9">
    <source>
        <dbReference type="SAM" id="SignalP"/>
    </source>
</evidence>
<feature type="transmembrane region" description="Helical" evidence="8">
    <location>
        <begin position="210"/>
        <end position="229"/>
    </location>
</feature>
<reference evidence="10" key="1">
    <citation type="submission" date="2020-07" db="EMBL/GenBank/DDBJ databases">
        <title>Ethylene signaling mediates host invasion by parasitic plants.</title>
        <authorList>
            <person name="Yoshida S."/>
        </authorList>
    </citation>
    <scope>NUCLEOTIDE SEQUENCE</scope>
    <source>
        <strain evidence="10">Okayama</strain>
    </source>
</reference>
<feature type="chain" id="PRO_5032606805" evidence="9">
    <location>
        <begin position="18"/>
        <end position="232"/>
    </location>
</feature>
<dbReference type="AlphaFoldDB" id="A0A830C679"/>
<comment type="caution">
    <text evidence="10">The sequence shown here is derived from an EMBL/GenBank/DDBJ whole genome shotgun (WGS) entry which is preliminary data.</text>
</comment>
<dbReference type="PANTHER" id="PTHR31942:SF52">
    <property type="entry name" value="MLO-LIKE PROTEIN 1"/>
    <property type="match status" value="1"/>
</dbReference>
<evidence type="ECO:0000256" key="1">
    <source>
        <dbReference type="ARBA" id="ARBA00004141"/>
    </source>
</evidence>
<evidence type="ECO:0000256" key="4">
    <source>
        <dbReference type="ARBA" id="ARBA00022821"/>
    </source>
</evidence>
<comment type="subcellular location">
    <subcellularLocation>
        <location evidence="1">Membrane</location>
        <topology evidence="1">Multi-pass membrane protein</topology>
    </subcellularLocation>
</comment>
<dbReference type="OrthoDB" id="1388414at2759"/>
<keyword evidence="11" id="KW-1185">Reference proteome</keyword>